<dbReference type="AlphaFoldDB" id="A0A6P1E348"/>
<dbReference type="EMBL" id="CP047121">
    <property type="protein sequence ID" value="QHB51038.1"/>
    <property type="molecule type" value="Genomic_DNA"/>
</dbReference>
<sequence length="60" mass="6805">MANNKKKIKNGSEHPMAIMVDFVQRAMIGNLGDQHHANTWVDTLILIFVLLVVLILMTIF</sequence>
<organism evidence="2 3">
    <name type="scientific">Lentilactobacillus hilgardii</name>
    <name type="common">Lactobacillus hilgardii</name>
    <dbReference type="NCBI Taxonomy" id="1588"/>
    <lineage>
        <taxon>Bacteria</taxon>
        <taxon>Bacillati</taxon>
        <taxon>Bacillota</taxon>
        <taxon>Bacilli</taxon>
        <taxon>Lactobacillales</taxon>
        <taxon>Lactobacillaceae</taxon>
        <taxon>Lentilactobacillus</taxon>
    </lineage>
</organism>
<dbReference type="GeneID" id="69057083"/>
<dbReference type="SMR" id="A0A6P1E348"/>
<keyword evidence="1" id="KW-1133">Transmembrane helix</keyword>
<dbReference type="RefSeq" id="WP_003551762.1">
    <property type="nucleotide sequence ID" value="NZ_CABKOL010000106.1"/>
</dbReference>
<keyword evidence="1" id="KW-0812">Transmembrane</keyword>
<keyword evidence="1" id="KW-0472">Membrane</keyword>
<dbReference type="Proteomes" id="UP000465035">
    <property type="component" value="Chromosome"/>
</dbReference>
<dbReference type="Pfam" id="PF19893">
    <property type="entry name" value="DUF6366"/>
    <property type="match status" value="1"/>
</dbReference>
<feature type="transmembrane region" description="Helical" evidence="1">
    <location>
        <begin position="40"/>
        <end position="59"/>
    </location>
</feature>
<name>A0A6P1E348_LENHI</name>
<proteinExistence type="predicted"/>
<evidence type="ECO:0000313" key="2">
    <source>
        <dbReference type="EMBL" id="QHB51038.1"/>
    </source>
</evidence>
<dbReference type="InterPro" id="IPR045946">
    <property type="entry name" value="DUF6366"/>
</dbReference>
<accession>A0A6P1E348</accession>
<reference evidence="2 3" key="1">
    <citation type="submission" date="2019-12" db="EMBL/GenBank/DDBJ databases">
        <title>Lactobacillus hilgardii FLUB.</title>
        <authorList>
            <person name="Gustaw K."/>
        </authorList>
    </citation>
    <scope>NUCLEOTIDE SEQUENCE [LARGE SCALE GENOMIC DNA]</scope>
    <source>
        <strain evidence="2 3">FLUB</strain>
    </source>
</reference>
<evidence type="ECO:0000313" key="3">
    <source>
        <dbReference type="Proteomes" id="UP000465035"/>
    </source>
</evidence>
<evidence type="ECO:0000256" key="1">
    <source>
        <dbReference type="SAM" id="Phobius"/>
    </source>
</evidence>
<gene>
    <name evidence="2" type="ORF">GQR93_01775</name>
</gene>
<protein>
    <submittedName>
        <fullName evidence="2">Uncharacterized protein</fullName>
    </submittedName>
</protein>